<organism evidence="1 2">
    <name type="scientific">Caerostris extrusa</name>
    <name type="common">Bark spider</name>
    <name type="synonym">Caerostris bankana</name>
    <dbReference type="NCBI Taxonomy" id="172846"/>
    <lineage>
        <taxon>Eukaryota</taxon>
        <taxon>Metazoa</taxon>
        <taxon>Ecdysozoa</taxon>
        <taxon>Arthropoda</taxon>
        <taxon>Chelicerata</taxon>
        <taxon>Arachnida</taxon>
        <taxon>Araneae</taxon>
        <taxon>Araneomorphae</taxon>
        <taxon>Entelegynae</taxon>
        <taxon>Araneoidea</taxon>
        <taxon>Araneidae</taxon>
        <taxon>Caerostris</taxon>
    </lineage>
</organism>
<proteinExistence type="predicted"/>
<keyword evidence="2" id="KW-1185">Reference proteome</keyword>
<protein>
    <submittedName>
        <fullName evidence="1">Uncharacterized protein</fullName>
    </submittedName>
</protein>
<dbReference type="AlphaFoldDB" id="A0AAV4M4T8"/>
<gene>
    <name evidence="1" type="ORF">CEXT_653711</name>
</gene>
<sequence>MNLNGSRFIAPDPRIWCRPPRSETVSPRIIRQHAFTSVGRVRAGKSQSTTCGRGWTGASSSRVTLTIRVKDDRSLKERDKTSPVIEARQLSKDICPGGEIFTLKNKPVCMKMMAFH</sequence>
<evidence type="ECO:0000313" key="1">
    <source>
        <dbReference type="EMBL" id="GIX67039.1"/>
    </source>
</evidence>
<reference evidence="1 2" key="1">
    <citation type="submission" date="2021-06" db="EMBL/GenBank/DDBJ databases">
        <title>Caerostris extrusa draft genome.</title>
        <authorList>
            <person name="Kono N."/>
            <person name="Arakawa K."/>
        </authorList>
    </citation>
    <scope>NUCLEOTIDE SEQUENCE [LARGE SCALE GENOMIC DNA]</scope>
</reference>
<evidence type="ECO:0000313" key="2">
    <source>
        <dbReference type="Proteomes" id="UP001054945"/>
    </source>
</evidence>
<accession>A0AAV4M4T8</accession>
<comment type="caution">
    <text evidence="1">The sequence shown here is derived from an EMBL/GenBank/DDBJ whole genome shotgun (WGS) entry which is preliminary data.</text>
</comment>
<name>A0AAV4M4T8_CAEEX</name>
<dbReference type="EMBL" id="BPLR01001849">
    <property type="protein sequence ID" value="GIX67039.1"/>
    <property type="molecule type" value="Genomic_DNA"/>
</dbReference>
<dbReference type="Proteomes" id="UP001054945">
    <property type="component" value="Unassembled WGS sequence"/>
</dbReference>